<dbReference type="RefSeq" id="WP_310030491.1">
    <property type="nucleotide sequence ID" value="NZ_JAVDRL010000004.1"/>
</dbReference>
<keyword evidence="4 7" id="KW-1133">Transmembrane helix</keyword>
<organism evidence="8 9">
    <name type="scientific">Caulobacter rhizosphaerae</name>
    <dbReference type="NCBI Taxonomy" id="2010972"/>
    <lineage>
        <taxon>Bacteria</taxon>
        <taxon>Pseudomonadati</taxon>
        <taxon>Pseudomonadota</taxon>
        <taxon>Alphaproteobacteria</taxon>
        <taxon>Caulobacterales</taxon>
        <taxon>Caulobacteraceae</taxon>
        <taxon>Caulobacter</taxon>
    </lineage>
</organism>
<evidence type="ECO:0000313" key="8">
    <source>
        <dbReference type="EMBL" id="MDR6530790.1"/>
    </source>
</evidence>
<keyword evidence="5 7" id="KW-0472">Membrane</keyword>
<feature type="compositionally biased region" description="Polar residues" evidence="6">
    <location>
        <begin position="372"/>
        <end position="381"/>
    </location>
</feature>
<evidence type="ECO:0000256" key="5">
    <source>
        <dbReference type="ARBA" id="ARBA00023136"/>
    </source>
</evidence>
<dbReference type="Pfam" id="PF01594">
    <property type="entry name" value="AI-2E_transport"/>
    <property type="match status" value="1"/>
</dbReference>
<feature type="transmembrane region" description="Helical" evidence="7">
    <location>
        <begin position="12"/>
        <end position="29"/>
    </location>
</feature>
<feature type="region of interest" description="Disordered" evidence="6">
    <location>
        <begin position="346"/>
        <end position="381"/>
    </location>
</feature>
<evidence type="ECO:0000256" key="6">
    <source>
        <dbReference type="SAM" id="MobiDB-lite"/>
    </source>
</evidence>
<name>A0ABU1MY87_9CAUL</name>
<feature type="transmembrane region" description="Helical" evidence="7">
    <location>
        <begin position="65"/>
        <end position="83"/>
    </location>
</feature>
<feature type="transmembrane region" description="Helical" evidence="7">
    <location>
        <begin position="301"/>
        <end position="325"/>
    </location>
</feature>
<evidence type="ECO:0000256" key="3">
    <source>
        <dbReference type="ARBA" id="ARBA00022692"/>
    </source>
</evidence>
<reference evidence="8 9" key="1">
    <citation type="submission" date="2023-07" db="EMBL/GenBank/DDBJ databases">
        <title>Sorghum-associated microbial communities from plants grown in Nebraska, USA.</title>
        <authorList>
            <person name="Schachtman D."/>
        </authorList>
    </citation>
    <scope>NUCLEOTIDE SEQUENCE [LARGE SCALE GENOMIC DNA]</scope>
    <source>
        <strain evidence="8 9">DS2154</strain>
    </source>
</reference>
<comment type="caution">
    <text evidence="8">The sequence shown here is derived from an EMBL/GenBank/DDBJ whole genome shotgun (WGS) entry which is preliminary data.</text>
</comment>
<dbReference type="EMBL" id="JAVDRL010000004">
    <property type="protein sequence ID" value="MDR6530790.1"/>
    <property type="molecule type" value="Genomic_DNA"/>
</dbReference>
<evidence type="ECO:0000256" key="7">
    <source>
        <dbReference type="SAM" id="Phobius"/>
    </source>
</evidence>
<feature type="transmembrane region" description="Helical" evidence="7">
    <location>
        <begin position="195"/>
        <end position="217"/>
    </location>
</feature>
<dbReference type="Proteomes" id="UP001262754">
    <property type="component" value="Unassembled WGS sequence"/>
</dbReference>
<protein>
    <submittedName>
        <fullName evidence="8">PurR-regulated permease PerM</fullName>
    </submittedName>
</protein>
<evidence type="ECO:0000256" key="4">
    <source>
        <dbReference type="ARBA" id="ARBA00022989"/>
    </source>
</evidence>
<feature type="transmembrane region" description="Helical" evidence="7">
    <location>
        <begin position="223"/>
        <end position="246"/>
    </location>
</feature>
<comment type="subcellular location">
    <subcellularLocation>
        <location evidence="1">Membrane</location>
        <topology evidence="1">Multi-pass membrane protein</topology>
    </subcellularLocation>
</comment>
<proteinExistence type="inferred from homology"/>
<feature type="transmembrane region" description="Helical" evidence="7">
    <location>
        <begin position="258"/>
        <end position="281"/>
    </location>
</feature>
<dbReference type="PANTHER" id="PTHR21716:SF64">
    <property type="entry name" value="AI-2 TRANSPORT PROTEIN TQSA"/>
    <property type="match status" value="1"/>
</dbReference>
<evidence type="ECO:0000313" key="9">
    <source>
        <dbReference type="Proteomes" id="UP001262754"/>
    </source>
</evidence>
<sequence>MSIPASITGRNALVFLAVIAGGATLYWMRGILTPLAMAVFLAVMIDSFARVLVERLPRFPRNLALPAAIFLSIAMFAAAVWVVTANGASFVGQIRDYAPRLNEVIAKVASLVGIKVAPTIGDLINQLNPSKYAGAAAQSLQNFASNAILVLIYLGFIIASRRGFSRKIVALYPHHAERDGAVQLFQRIRNGVEQYLWIQTVTGLMIAAAAWVVMMLLRLDNALFWAFLIFVAAYIPIIGGAVGCILPPLFALVQFPDSFVPAAILFLALQGIFFVVGNVIYPRMQGESLNIDPTVVLLSLAVWGALWGVTGMFLSTPLTVALMLIMAQFDGTRWIAILLSEDGDPSGAGLDRKPPGGPAKAPADEKIDAAPTSRQKSTKGA</sequence>
<gene>
    <name evidence="8" type="ORF">J2800_001529</name>
</gene>
<accession>A0ABU1MY87</accession>
<evidence type="ECO:0000256" key="2">
    <source>
        <dbReference type="ARBA" id="ARBA00009773"/>
    </source>
</evidence>
<keyword evidence="3 7" id="KW-0812">Transmembrane</keyword>
<comment type="similarity">
    <text evidence="2">Belongs to the autoinducer-2 exporter (AI-2E) (TC 2.A.86) family.</text>
</comment>
<feature type="transmembrane region" description="Helical" evidence="7">
    <location>
        <begin position="140"/>
        <end position="159"/>
    </location>
</feature>
<dbReference type="PANTHER" id="PTHR21716">
    <property type="entry name" value="TRANSMEMBRANE PROTEIN"/>
    <property type="match status" value="1"/>
</dbReference>
<dbReference type="InterPro" id="IPR002549">
    <property type="entry name" value="AI-2E-like"/>
</dbReference>
<evidence type="ECO:0000256" key="1">
    <source>
        <dbReference type="ARBA" id="ARBA00004141"/>
    </source>
</evidence>
<keyword evidence="9" id="KW-1185">Reference proteome</keyword>